<dbReference type="SUPFAM" id="SSF53822">
    <property type="entry name" value="Periplasmic binding protein-like I"/>
    <property type="match status" value="1"/>
</dbReference>
<evidence type="ECO:0000256" key="2">
    <source>
        <dbReference type="SAM" id="MobiDB-lite"/>
    </source>
</evidence>
<organism evidence="4 5">
    <name type="scientific">Macrostomum lignano</name>
    <dbReference type="NCBI Taxonomy" id="282301"/>
    <lineage>
        <taxon>Eukaryota</taxon>
        <taxon>Metazoa</taxon>
        <taxon>Spiralia</taxon>
        <taxon>Lophotrochozoa</taxon>
        <taxon>Platyhelminthes</taxon>
        <taxon>Rhabditophora</taxon>
        <taxon>Macrostomorpha</taxon>
        <taxon>Macrostomida</taxon>
        <taxon>Macrostomidae</taxon>
        <taxon>Macrostomum</taxon>
    </lineage>
</organism>
<dbReference type="Gene3D" id="2.10.50.30">
    <property type="entry name" value="GPCR, family 3, nine cysteines domain"/>
    <property type="match status" value="1"/>
</dbReference>
<keyword evidence="3" id="KW-0472">Membrane</keyword>
<dbReference type="PANTHER" id="PTHR24060">
    <property type="entry name" value="METABOTROPIC GLUTAMATE RECEPTOR"/>
    <property type="match status" value="1"/>
</dbReference>
<feature type="transmembrane region" description="Helical" evidence="3">
    <location>
        <begin position="347"/>
        <end position="367"/>
    </location>
</feature>
<accession>A0A1I8FID6</accession>
<dbReference type="Proteomes" id="UP000095280">
    <property type="component" value="Unplaced"/>
</dbReference>
<evidence type="ECO:0000256" key="1">
    <source>
        <dbReference type="ARBA" id="ARBA00023180"/>
    </source>
</evidence>
<feature type="transmembrane region" description="Helical" evidence="3">
    <location>
        <begin position="388"/>
        <end position="406"/>
    </location>
</feature>
<protein>
    <submittedName>
        <fullName evidence="5">G_PROTEIN_RECEP_F3_4 domain-containing protein</fullName>
    </submittedName>
</protein>
<keyword evidence="4" id="KW-1185">Reference proteome</keyword>
<keyword evidence="1" id="KW-0325">Glycoprotein</keyword>
<evidence type="ECO:0000256" key="3">
    <source>
        <dbReference type="SAM" id="Phobius"/>
    </source>
</evidence>
<proteinExistence type="predicted"/>
<dbReference type="InterPro" id="IPR050726">
    <property type="entry name" value="mGluR"/>
</dbReference>
<dbReference type="AlphaFoldDB" id="A0A1I8FID6"/>
<feature type="compositionally biased region" description="Basic and acidic residues" evidence="2">
    <location>
        <begin position="723"/>
        <end position="735"/>
    </location>
</feature>
<feature type="transmembrane region" description="Helical" evidence="3">
    <location>
        <begin position="538"/>
        <end position="558"/>
    </location>
</feature>
<sequence>TLAEATALATEPETEFYADILIDEAEASAETRQSGGRGRMAEPTAPSCCCRGRAHIPGFAEHMVRLRPSSRPENPWLREWFEEECDCTYGGRGGGGAGLRDNRGGVQRAVFRCGIEPGFVWRESQMRSPLGCSANSQGFTELPSLHFVSDAVHAFAQAVKSIQASVLPRPLTAQLVTGDLLMSHLRNVSFTTGWVARASPPSLQVSGSSIQSVRMATADLSKELHTERLVVGDQLASVISSFPESRCANDCESDEAKQFPTSSCCWICIKCGRYDIVGSASAPELSDARGERASRSRSRSRLSFAASGRQFCQTCPNGSMQPDPERRRCLELPLAWSGYSHPHTVPVAVISALGLATTGAFGLVFLSKRDTAGIIKASDICGATGRDFLSYLCPYLMLLKPHLMVLRADPLCPRPLLHRVLRGHPPGARPTALPASSSSPSAHEVHQPDFAGWYIIGSMVVAELLILAVPASSLTRTPARGVRESHEVGALECSGVRAAHLSTGISFPHRAAVAGHPLRLQDPQGPGRLQRKAACWPFVNYANCTVLSATAVLLGLFLPRIYIVIAAAGEEHEGGHHVPGKVAGNAQQCKYTRRLRFRNSLTQNPINYSASLMRNLLHPSNPSSGSIATTLASTVGPTIPSIFRTLSALPQRLRPFRDVEKQTAAGSSAARISDPGSRPADRADRAAGSRAATAAECTETVFSDAGTSTSMQLRRQGSRRRRPWDVGRDKKEQSRQRTGGRRRRQILFRVTGVAPQWDLRPVHGTTV</sequence>
<dbReference type="WBParaSite" id="maker-unitig_36195-snap-gene-0.2-mRNA-1">
    <property type="protein sequence ID" value="maker-unitig_36195-snap-gene-0.2-mRNA-1"/>
    <property type="gene ID" value="maker-unitig_36195-snap-gene-0.2"/>
</dbReference>
<dbReference type="InterPro" id="IPR028082">
    <property type="entry name" value="Peripla_BP_I"/>
</dbReference>
<dbReference type="Gene3D" id="3.40.50.2300">
    <property type="match status" value="1"/>
</dbReference>
<reference evidence="5" key="1">
    <citation type="submission" date="2016-11" db="UniProtKB">
        <authorList>
            <consortium name="WormBaseParasite"/>
        </authorList>
    </citation>
    <scope>IDENTIFICATION</scope>
</reference>
<keyword evidence="3" id="KW-1133">Transmembrane helix</keyword>
<dbReference type="InterPro" id="IPR038550">
    <property type="entry name" value="GPCR_3_9-Cys_sf"/>
</dbReference>
<evidence type="ECO:0000313" key="4">
    <source>
        <dbReference type="Proteomes" id="UP000095280"/>
    </source>
</evidence>
<feature type="transmembrane region" description="Helical" evidence="3">
    <location>
        <begin position="451"/>
        <end position="471"/>
    </location>
</feature>
<feature type="region of interest" description="Disordered" evidence="2">
    <location>
        <begin position="660"/>
        <end position="743"/>
    </location>
</feature>
<keyword evidence="3" id="KW-0812">Transmembrane</keyword>
<name>A0A1I8FID6_9PLAT</name>
<evidence type="ECO:0000313" key="5">
    <source>
        <dbReference type="WBParaSite" id="maker-unitig_36195-snap-gene-0.2-mRNA-1"/>
    </source>
</evidence>